<evidence type="ECO:0000313" key="1">
    <source>
        <dbReference type="EMBL" id="KAA1262115.1"/>
    </source>
</evidence>
<proteinExistence type="predicted"/>
<evidence type="ECO:0000313" key="2">
    <source>
        <dbReference type="Proteomes" id="UP000322699"/>
    </source>
</evidence>
<sequence length="262" mass="29130">MHTAHRMAVSIVLAGIARRAIIVVFCMAVCGTVSGQAVPSWPIDPLMTANDESRILDLLGQRITPPAYGMPLRSLVETLPTEIPIAINSRALDEIGMSADEPIEVRLNRPAPLMVHLMSVLQTMDLTILLRNNALTITTNEQLEQCYPVRVYDVTALTNQSRRYQVQQLREVIEVSIAPDSWEQLGGPGVIATRLSLNQTCLVIANSTVNHLQIDTLLNRLAGDRNYRPISRMDSQGRSREMDQPISELRTEVKKLVNFANP</sequence>
<dbReference type="EMBL" id="VRLW01000001">
    <property type="protein sequence ID" value="KAA1262115.1"/>
    <property type="molecule type" value="Genomic_DNA"/>
</dbReference>
<dbReference type="Proteomes" id="UP000322699">
    <property type="component" value="Unassembled WGS sequence"/>
</dbReference>
<gene>
    <name evidence="1" type="ORF">LF1_46760</name>
</gene>
<reference evidence="1 2" key="1">
    <citation type="submission" date="2019-08" db="EMBL/GenBank/DDBJ databases">
        <title>Deep-cultivation of Planctomycetes and their phenomic and genomic characterization uncovers novel biology.</title>
        <authorList>
            <person name="Wiegand S."/>
            <person name="Jogler M."/>
            <person name="Boedeker C."/>
            <person name="Pinto D."/>
            <person name="Vollmers J."/>
            <person name="Rivas-Marin E."/>
            <person name="Kohn T."/>
            <person name="Peeters S.H."/>
            <person name="Heuer A."/>
            <person name="Rast P."/>
            <person name="Oberbeckmann S."/>
            <person name="Bunk B."/>
            <person name="Jeske O."/>
            <person name="Meyerdierks A."/>
            <person name="Storesund J.E."/>
            <person name="Kallscheuer N."/>
            <person name="Luecker S."/>
            <person name="Lage O.M."/>
            <person name="Pohl T."/>
            <person name="Merkel B.J."/>
            <person name="Hornburger P."/>
            <person name="Mueller R.-W."/>
            <person name="Bruemmer F."/>
            <person name="Labrenz M."/>
            <person name="Spormann A.M."/>
            <person name="Op Den Camp H."/>
            <person name="Overmann J."/>
            <person name="Amann R."/>
            <person name="Jetten M.S.M."/>
            <person name="Mascher T."/>
            <person name="Medema M.H."/>
            <person name="Devos D.P."/>
            <person name="Kaster A.-K."/>
            <person name="Ovreas L."/>
            <person name="Rohde M."/>
            <person name="Galperin M.Y."/>
            <person name="Jogler C."/>
        </authorList>
    </citation>
    <scope>NUCLEOTIDE SEQUENCE [LARGE SCALE GENOMIC DNA]</scope>
    <source>
        <strain evidence="1 2">LF1</strain>
    </source>
</reference>
<keyword evidence="2" id="KW-1185">Reference proteome</keyword>
<protein>
    <submittedName>
        <fullName evidence="1">Uncharacterized protein</fullName>
    </submittedName>
</protein>
<comment type="caution">
    <text evidence="1">The sequence shown here is derived from an EMBL/GenBank/DDBJ whole genome shotgun (WGS) entry which is preliminary data.</text>
</comment>
<name>A0A5B1CQ63_9BACT</name>
<accession>A0A5B1CQ63</accession>
<dbReference type="AlphaFoldDB" id="A0A5B1CQ63"/>
<organism evidence="1 2">
    <name type="scientific">Rubripirellula obstinata</name>
    <dbReference type="NCBI Taxonomy" id="406547"/>
    <lineage>
        <taxon>Bacteria</taxon>
        <taxon>Pseudomonadati</taxon>
        <taxon>Planctomycetota</taxon>
        <taxon>Planctomycetia</taxon>
        <taxon>Pirellulales</taxon>
        <taxon>Pirellulaceae</taxon>
        <taxon>Rubripirellula</taxon>
    </lineage>
</organism>